<feature type="domain" description="Pyridine nucleotide-disulphide oxidoreductase dimerisation" evidence="7">
    <location>
        <begin position="329"/>
        <end position="425"/>
    </location>
</feature>
<dbReference type="InterPro" id="IPR050260">
    <property type="entry name" value="FAD-bd_OxRdtase"/>
</dbReference>
<gene>
    <name evidence="9" type="ORF">SAMN05216216_10849</name>
</gene>
<dbReference type="STRING" id="576118.SAMN05216216_10849"/>
<dbReference type="PRINTS" id="PR00411">
    <property type="entry name" value="PNDRDTASEI"/>
</dbReference>
<dbReference type="OrthoDB" id="9802028at2"/>
<evidence type="ECO:0000313" key="10">
    <source>
        <dbReference type="Proteomes" id="UP000199008"/>
    </source>
</evidence>
<dbReference type="NCBIfam" id="NF010037">
    <property type="entry name" value="PRK13512.1"/>
    <property type="match status" value="1"/>
</dbReference>
<name>A0A1G9ECT7_9BACL</name>
<dbReference type="SUPFAM" id="SSF51905">
    <property type="entry name" value="FAD/NAD(P)-binding domain"/>
    <property type="match status" value="1"/>
</dbReference>
<dbReference type="EMBL" id="FNFY01000008">
    <property type="protein sequence ID" value="SDK73980.1"/>
    <property type="molecule type" value="Genomic_DNA"/>
</dbReference>
<comment type="similarity">
    <text evidence="2">Belongs to the class-III pyridine nucleotide-disulfide oxidoreductase family.</text>
</comment>
<keyword evidence="10" id="KW-1185">Reference proteome</keyword>
<dbReference type="InterPro" id="IPR023753">
    <property type="entry name" value="FAD/NAD-binding_dom"/>
</dbReference>
<keyword evidence="6" id="KW-0676">Redox-active center</keyword>
<dbReference type="RefSeq" id="WP_092985800.1">
    <property type="nucleotide sequence ID" value="NZ_FNFY01000008.1"/>
</dbReference>
<dbReference type="PANTHER" id="PTHR43429">
    <property type="entry name" value="PYRIDINE NUCLEOTIDE-DISULFIDE OXIDOREDUCTASE DOMAIN-CONTAINING"/>
    <property type="match status" value="1"/>
</dbReference>
<dbReference type="Pfam" id="PF02852">
    <property type="entry name" value="Pyr_redox_dim"/>
    <property type="match status" value="1"/>
</dbReference>
<comment type="cofactor">
    <cofactor evidence="1">
        <name>FAD</name>
        <dbReference type="ChEBI" id="CHEBI:57692"/>
    </cofactor>
</comment>
<reference evidence="10" key="1">
    <citation type="submission" date="2016-10" db="EMBL/GenBank/DDBJ databases">
        <authorList>
            <person name="Varghese N."/>
            <person name="Submissions S."/>
        </authorList>
    </citation>
    <scope>NUCLEOTIDE SEQUENCE [LARGE SCALE GENOMIC DNA]</scope>
    <source>
        <strain evidence="10">CGMCC 1.8895</strain>
    </source>
</reference>
<evidence type="ECO:0000256" key="2">
    <source>
        <dbReference type="ARBA" id="ARBA00009130"/>
    </source>
</evidence>
<feature type="domain" description="FAD/NAD(P)-binding" evidence="8">
    <location>
        <begin position="3"/>
        <end position="286"/>
    </location>
</feature>
<dbReference type="InterPro" id="IPR036188">
    <property type="entry name" value="FAD/NAD-bd_sf"/>
</dbReference>
<protein>
    <submittedName>
        <fullName evidence="9">CoA-disulfide reductase</fullName>
    </submittedName>
</protein>
<evidence type="ECO:0000256" key="5">
    <source>
        <dbReference type="ARBA" id="ARBA00023002"/>
    </source>
</evidence>
<dbReference type="SUPFAM" id="SSF55424">
    <property type="entry name" value="FAD/NAD-linked reductases, dimerisation (C-terminal) domain"/>
    <property type="match status" value="1"/>
</dbReference>
<accession>A0A1G9ECT7</accession>
<keyword evidence="5" id="KW-0560">Oxidoreductase</keyword>
<dbReference type="PANTHER" id="PTHR43429:SF1">
    <property type="entry name" value="NAD(P)H SULFUR OXIDOREDUCTASE (COA-DEPENDENT)"/>
    <property type="match status" value="1"/>
</dbReference>
<evidence type="ECO:0000313" key="9">
    <source>
        <dbReference type="EMBL" id="SDK73980.1"/>
    </source>
</evidence>
<evidence type="ECO:0000259" key="8">
    <source>
        <dbReference type="Pfam" id="PF07992"/>
    </source>
</evidence>
<evidence type="ECO:0000256" key="1">
    <source>
        <dbReference type="ARBA" id="ARBA00001974"/>
    </source>
</evidence>
<dbReference type="InterPro" id="IPR004099">
    <property type="entry name" value="Pyr_nucl-diS_OxRdtase_dimer"/>
</dbReference>
<dbReference type="Gene3D" id="3.50.50.60">
    <property type="entry name" value="FAD/NAD(P)-binding domain"/>
    <property type="match status" value="2"/>
</dbReference>
<dbReference type="InterPro" id="IPR016156">
    <property type="entry name" value="FAD/NAD-linked_Rdtase_dimer_sf"/>
</dbReference>
<dbReference type="Proteomes" id="UP000199008">
    <property type="component" value="Unassembled WGS sequence"/>
</dbReference>
<dbReference type="AlphaFoldDB" id="A0A1G9ECT7"/>
<evidence type="ECO:0000259" key="7">
    <source>
        <dbReference type="Pfam" id="PF02852"/>
    </source>
</evidence>
<dbReference type="PRINTS" id="PR00368">
    <property type="entry name" value="FADPNR"/>
</dbReference>
<evidence type="ECO:0000256" key="4">
    <source>
        <dbReference type="ARBA" id="ARBA00022827"/>
    </source>
</evidence>
<evidence type="ECO:0000256" key="3">
    <source>
        <dbReference type="ARBA" id="ARBA00022630"/>
    </source>
</evidence>
<keyword evidence="3" id="KW-0285">Flavoprotein</keyword>
<dbReference type="Pfam" id="PF07992">
    <property type="entry name" value="Pyr_redox_2"/>
    <property type="match status" value="1"/>
</dbReference>
<sequence length="448" mass="50185">MAKVIVVGGVAGGATAASQLRRLNQEIDITIYEKDRDISFANCGLPYHIGGEVDERRKLIAATPESFNEKDVSVFTYHEVVGVNTDKQFVTVKNMTTGEEFNDTYDYLILSPGGRARVVPGLENVEEAFALHNIEDMDRIMEYIDENKIQEAVVVGTGFIGMEMAENLRLRDIGVTVVHRNENIYGHIEADVVAVLHQEMEKHGIDLKLNAEVERYRDGYVYLTNNEKVKAPLVIQGIGLNPNTEFLKDSGIKMTGRGLIPVNEYGQTNVKNVYSLGDVMETRYLHVPEQPANIKLAWPAHRIAYVIANHIHGEYNVKFEGLLGTNIMRFFDYEVGSVGIPQETVRNYEHFVIDHQQNFKAGYMEGASKIKIKIYVAHDGTILRASVISKSGVDKRLDTLAAHIRMGGKAQDLVNVEVAYSPPFSSPKSFLNMVGYKTIEEMKKRGLM</sequence>
<proteinExistence type="inferred from homology"/>
<keyword evidence="4" id="KW-0274">FAD</keyword>
<evidence type="ECO:0000256" key="6">
    <source>
        <dbReference type="ARBA" id="ARBA00023284"/>
    </source>
</evidence>
<dbReference type="GO" id="GO:0016491">
    <property type="term" value="F:oxidoreductase activity"/>
    <property type="evidence" value="ECO:0007669"/>
    <property type="project" value="UniProtKB-KW"/>
</dbReference>
<organism evidence="9 10">
    <name type="scientific">Lacicoccus qingdaonensis</name>
    <dbReference type="NCBI Taxonomy" id="576118"/>
    <lineage>
        <taxon>Bacteria</taxon>
        <taxon>Bacillati</taxon>
        <taxon>Bacillota</taxon>
        <taxon>Bacilli</taxon>
        <taxon>Bacillales</taxon>
        <taxon>Salinicoccaceae</taxon>
        <taxon>Lacicoccus</taxon>
    </lineage>
</organism>